<evidence type="ECO:0000256" key="1">
    <source>
        <dbReference type="ARBA" id="ARBA00022801"/>
    </source>
</evidence>
<sequence>MTSFSACSDVPLLPRTLLFGNPQKMNASISPDGQYLGWVAPVDGVMNLWIAPRENLEDARPLTHDRYRGIQSYAWARDGVHLLYNQDNKGDENHHLYAITLDGSEPRDLTPYPGSRGLLTATSKREDLRGTVLVSLNQRDPRYADLYRLDLKSGVLTVVLENPGFSSFIVDANLEVRLAVQAQRDGSTQYLKWKDGQWLPWLKVSAEDSRTTYVSHLGADGDILYLLDSRGRDKAALVSLPFDVNNADDLEPTLLAEHLQADIGGVFIDQDSHRPLYCSATYERTDYLIVDDSIRPDIEFLDRQFPGTWGVSSRSEDDRYWIVGFGDDRTPGIANLYDRNEGRIERIYLSRPELAEARLARMQHTVIQTRDGLSMVSYLTLPVEVDDPETPLRSLKPVPLVLLVHGGPWARDGYGFNTYHQWLANRGYAVLSVNFRSSVGFGKRFVNAGNLEWGGKMDDDLCDGVDWAIAQGIADPARIAIMGGSYGGYATLWAMTQHAERYACGVDIVGPSSLQTLLNAIPDYWESFRAQLYRSVGDPGTQQGRDLLQSQSPLNHAHRIQKPLLIGQGANDPRVKQAESDQMVAALVERAIPVTYALFPDEGHGFSRPANNIAFNAITERFLARHLGGRFQDEEPGEAEGNTAIVSEPKP</sequence>
<protein>
    <submittedName>
        <fullName evidence="4">S9 family peptidase</fullName>
    </submittedName>
</protein>
<dbReference type="InterPro" id="IPR011042">
    <property type="entry name" value="6-blade_b-propeller_TolB-like"/>
</dbReference>
<dbReference type="PANTHER" id="PTHR42776:SF27">
    <property type="entry name" value="DIPEPTIDYL PEPTIDASE FAMILY MEMBER 6"/>
    <property type="match status" value="1"/>
</dbReference>
<dbReference type="AlphaFoldDB" id="A0AAN0MLT3"/>
<dbReference type="EMBL" id="AP028908">
    <property type="protein sequence ID" value="BES85200.1"/>
    <property type="molecule type" value="Genomic_DNA"/>
</dbReference>
<keyword evidence="1" id="KW-0378">Hydrolase</keyword>
<dbReference type="InterPro" id="IPR029058">
    <property type="entry name" value="AB_hydrolase_fold"/>
</dbReference>
<name>A0AAN0MLT3_9GAMM</name>
<dbReference type="SUPFAM" id="SSF53474">
    <property type="entry name" value="alpha/beta-Hydrolases"/>
    <property type="match status" value="1"/>
</dbReference>
<keyword evidence="5" id="KW-1185">Reference proteome</keyword>
<organism evidence="4 5">
    <name type="scientific">Pectobacterium araliae</name>
    <dbReference type="NCBI Taxonomy" id="3073862"/>
    <lineage>
        <taxon>Bacteria</taxon>
        <taxon>Pseudomonadati</taxon>
        <taxon>Pseudomonadota</taxon>
        <taxon>Gammaproteobacteria</taxon>
        <taxon>Enterobacterales</taxon>
        <taxon>Pectobacteriaceae</taxon>
        <taxon>Pectobacterium</taxon>
    </lineage>
</organism>
<evidence type="ECO:0000259" key="3">
    <source>
        <dbReference type="Pfam" id="PF00326"/>
    </source>
</evidence>
<evidence type="ECO:0000256" key="2">
    <source>
        <dbReference type="SAM" id="MobiDB-lite"/>
    </source>
</evidence>
<dbReference type="Gene3D" id="2.120.10.30">
    <property type="entry name" value="TolB, C-terminal domain"/>
    <property type="match status" value="1"/>
</dbReference>
<dbReference type="Pfam" id="PF00326">
    <property type="entry name" value="Peptidase_S9"/>
    <property type="match status" value="1"/>
</dbReference>
<dbReference type="Proteomes" id="UP001377830">
    <property type="component" value="Chromosome"/>
</dbReference>
<dbReference type="SUPFAM" id="SSF82171">
    <property type="entry name" value="DPP6 N-terminal domain-like"/>
    <property type="match status" value="1"/>
</dbReference>
<dbReference type="PANTHER" id="PTHR42776">
    <property type="entry name" value="SERINE PEPTIDASE S9 FAMILY MEMBER"/>
    <property type="match status" value="1"/>
</dbReference>
<evidence type="ECO:0000313" key="5">
    <source>
        <dbReference type="Proteomes" id="UP001377830"/>
    </source>
</evidence>
<feature type="region of interest" description="Disordered" evidence="2">
    <location>
        <begin position="630"/>
        <end position="651"/>
    </location>
</feature>
<proteinExistence type="predicted"/>
<accession>A0AAN0MLT3</accession>
<dbReference type="RefSeq" id="WP_261848356.1">
    <property type="nucleotide sequence ID" value="NZ_AP028908.1"/>
</dbReference>
<gene>
    <name evidence="4" type="ORF">PEC302110_22970</name>
</gene>
<dbReference type="Gene3D" id="3.40.50.1820">
    <property type="entry name" value="alpha/beta hydrolase"/>
    <property type="match status" value="1"/>
</dbReference>
<dbReference type="GO" id="GO:0006508">
    <property type="term" value="P:proteolysis"/>
    <property type="evidence" value="ECO:0007669"/>
    <property type="project" value="InterPro"/>
</dbReference>
<dbReference type="KEGG" id="parl:PEC302110_22970"/>
<evidence type="ECO:0000313" key="4">
    <source>
        <dbReference type="EMBL" id="BES85200.1"/>
    </source>
</evidence>
<dbReference type="InterPro" id="IPR001375">
    <property type="entry name" value="Peptidase_S9_cat"/>
</dbReference>
<reference evidence="5" key="1">
    <citation type="journal article" date="2024" name="Int. J. Syst. Evol. Microbiol.">
        <title>Pectobacterium araliae sp. nov., a pathogen causing bacterial soft rot of Japanese angelica tree in Japan.</title>
        <authorList>
            <person name="Sawada H."/>
            <person name="Someya N."/>
            <person name="Morohoshi T."/>
            <person name="Ono M."/>
            <person name="Satou M."/>
        </authorList>
    </citation>
    <scope>NUCLEOTIDE SEQUENCE [LARGE SCALE GENOMIC DNA]</scope>
    <source>
        <strain evidence="5">MAFF 302110</strain>
    </source>
</reference>
<dbReference type="GO" id="GO:0004252">
    <property type="term" value="F:serine-type endopeptidase activity"/>
    <property type="evidence" value="ECO:0007669"/>
    <property type="project" value="TreeGrafter"/>
</dbReference>
<feature type="domain" description="Peptidase S9 prolyl oligopeptidase catalytic" evidence="3">
    <location>
        <begin position="416"/>
        <end position="629"/>
    </location>
</feature>